<keyword evidence="4" id="KW-1185">Reference proteome</keyword>
<evidence type="ECO:0000259" key="2">
    <source>
        <dbReference type="SMART" id="SM00900"/>
    </source>
</evidence>
<feature type="compositionally biased region" description="Low complexity" evidence="1">
    <location>
        <begin position="7"/>
        <end position="21"/>
    </location>
</feature>
<gene>
    <name evidence="3" type="ORF">DSM100238_0841</name>
</gene>
<dbReference type="GO" id="GO:0016020">
    <property type="term" value="C:membrane"/>
    <property type="evidence" value="ECO:0007669"/>
    <property type="project" value="InterPro"/>
</dbReference>
<accession>A0A6A2VFE6</accession>
<feature type="compositionally biased region" description="Basic and acidic residues" evidence="1">
    <location>
        <begin position="22"/>
        <end position="33"/>
    </location>
</feature>
<feature type="region of interest" description="Disordered" evidence="1">
    <location>
        <begin position="1"/>
        <end position="33"/>
    </location>
</feature>
<reference evidence="3 4" key="1">
    <citation type="submission" date="2019-09" db="EMBL/GenBank/DDBJ databases">
        <title>Characterization of the phylogenetic diversity of two novel species belonging to the genus Bifidobacterium: Bifidobacterium cebidarum sp. nov. and Bifidobacterium leontopitheci sp. nov.</title>
        <authorList>
            <person name="Lugli G.A."/>
            <person name="Duranti S."/>
            <person name="Milani C."/>
            <person name="Turroni F."/>
            <person name="Ventura M."/>
        </authorList>
    </citation>
    <scope>NUCLEOTIDE SEQUENCE [LARGE SCALE GENOMIC DNA]</scope>
    <source>
        <strain evidence="3 4">DSM 100238</strain>
    </source>
</reference>
<sequence length="276" mass="27396">MTEESQAPGWAGGECEAGAGAHDTDRGGGRDNPCRSAAGLCAAGLCADHADDADHTDHADGTDAGRSRRDAAGSAAVNVTRGGRRTLAIAAVGLVAATTLLGGCGSSEAIPMNDEYAGNSGESSAAPDSSSSADASGSSDGSSASADASGSSGWSSLSAGSASPSASSSSAATDSKDSGDYRNGTYSVNSKYGPVNEDSIDVKVTVKDQKITDVEVTGHPFTSISQKHQDAFAKAIPGVVVGKKLKGLDVDTVAGASWTTEAFNKALETAREQASQ</sequence>
<dbReference type="OrthoDB" id="3231971at2"/>
<evidence type="ECO:0000256" key="1">
    <source>
        <dbReference type="SAM" id="MobiDB-lite"/>
    </source>
</evidence>
<evidence type="ECO:0000313" key="4">
    <source>
        <dbReference type="Proteomes" id="UP000440041"/>
    </source>
</evidence>
<comment type="caution">
    <text evidence="3">The sequence shown here is derived from an EMBL/GenBank/DDBJ whole genome shotgun (WGS) entry which is preliminary data.</text>
</comment>
<dbReference type="AlphaFoldDB" id="A0A6A2VFE6"/>
<dbReference type="Pfam" id="PF04205">
    <property type="entry name" value="FMN_bind"/>
    <property type="match status" value="1"/>
</dbReference>
<dbReference type="SMART" id="SM00900">
    <property type="entry name" value="FMN_bind"/>
    <property type="match status" value="1"/>
</dbReference>
<evidence type="ECO:0000313" key="3">
    <source>
        <dbReference type="EMBL" id="KAB8299409.1"/>
    </source>
</evidence>
<feature type="compositionally biased region" description="Basic and acidic residues" evidence="1">
    <location>
        <begin position="55"/>
        <end position="71"/>
    </location>
</feature>
<feature type="region of interest" description="Disordered" evidence="1">
    <location>
        <begin position="113"/>
        <end position="193"/>
    </location>
</feature>
<organism evidence="3 4">
    <name type="scientific">Bifidobacterium apri</name>
    <dbReference type="NCBI Taxonomy" id="1769423"/>
    <lineage>
        <taxon>Bacteria</taxon>
        <taxon>Bacillati</taxon>
        <taxon>Actinomycetota</taxon>
        <taxon>Actinomycetes</taxon>
        <taxon>Bifidobacteriales</taxon>
        <taxon>Bifidobacteriaceae</taxon>
        <taxon>Bifidobacterium</taxon>
    </lineage>
</organism>
<keyword evidence="3" id="KW-0449">Lipoprotein</keyword>
<feature type="domain" description="FMN-binding" evidence="2">
    <location>
        <begin position="196"/>
        <end position="274"/>
    </location>
</feature>
<dbReference type="EMBL" id="WBSO01000004">
    <property type="protein sequence ID" value="KAB8299409.1"/>
    <property type="molecule type" value="Genomic_DNA"/>
</dbReference>
<dbReference type="GO" id="GO:0010181">
    <property type="term" value="F:FMN binding"/>
    <property type="evidence" value="ECO:0007669"/>
    <property type="project" value="InterPro"/>
</dbReference>
<feature type="compositionally biased region" description="Low complexity" evidence="1">
    <location>
        <begin position="120"/>
        <end position="173"/>
    </location>
</feature>
<dbReference type="InterPro" id="IPR007329">
    <property type="entry name" value="FMN-bd"/>
</dbReference>
<dbReference type="Proteomes" id="UP000440041">
    <property type="component" value="Unassembled WGS sequence"/>
</dbReference>
<protein>
    <submittedName>
        <fullName evidence="3">Lipoprotein</fullName>
    </submittedName>
</protein>
<feature type="region of interest" description="Disordered" evidence="1">
    <location>
        <begin position="55"/>
        <end position="77"/>
    </location>
</feature>
<dbReference type="Gene3D" id="3.90.1010.20">
    <property type="match status" value="1"/>
</dbReference>
<name>A0A6A2VFE6_9BIFI</name>
<proteinExistence type="predicted"/>